<gene>
    <name evidence="2" type="ORF">AS026_25295</name>
</gene>
<dbReference type="AlphaFoldDB" id="A0A120FE85"/>
<evidence type="ECO:0000313" key="3">
    <source>
        <dbReference type="Proteomes" id="UP000068164"/>
    </source>
</evidence>
<accession>A0A120FE85</accession>
<evidence type="ECO:0000256" key="1">
    <source>
        <dbReference type="SAM" id="Phobius"/>
    </source>
</evidence>
<feature type="transmembrane region" description="Helical" evidence="1">
    <location>
        <begin position="83"/>
        <end position="101"/>
    </location>
</feature>
<dbReference type="Proteomes" id="UP000068164">
    <property type="component" value="Unassembled WGS sequence"/>
</dbReference>
<keyword evidence="1" id="KW-0472">Membrane</keyword>
<evidence type="ECO:0000313" key="2">
    <source>
        <dbReference type="EMBL" id="KWV40834.1"/>
    </source>
</evidence>
<comment type="caution">
    <text evidence="2">The sequence shown here is derived from an EMBL/GenBank/DDBJ whole genome shotgun (WGS) entry which is preliminary data.</text>
</comment>
<organism evidence="2 3">
    <name type="scientific">Rhizobium altiplani</name>
    <dbReference type="NCBI Taxonomy" id="1864509"/>
    <lineage>
        <taxon>Bacteria</taxon>
        <taxon>Pseudomonadati</taxon>
        <taxon>Pseudomonadota</taxon>
        <taxon>Alphaproteobacteria</taxon>
        <taxon>Hyphomicrobiales</taxon>
        <taxon>Rhizobiaceae</taxon>
        <taxon>Rhizobium/Agrobacterium group</taxon>
        <taxon>Rhizobium</taxon>
    </lineage>
</organism>
<keyword evidence="3" id="KW-1185">Reference proteome</keyword>
<keyword evidence="1" id="KW-1133">Transmembrane helix</keyword>
<dbReference type="EMBL" id="LNCD01000145">
    <property type="protein sequence ID" value="KWV40834.1"/>
    <property type="molecule type" value="Genomic_DNA"/>
</dbReference>
<feature type="transmembrane region" description="Helical" evidence="1">
    <location>
        <begin position="12"/>
        <end position="32"/>
    </location>
</feature>
<proteinExistence type="predicted"/>
<name>A0A120FE85_9HYPH</name>
<protein>
    <submittedName>
        <fullName evidence="2">Uncharacterized protein</fullName>
    </submittedName>
</protein>
<reference evidence="2 3" key="1">
    <citation type="submission" date="2015-11" db="EMBL/GenBank/DDBJ databases">
        <title>Draft Genome Sequence of the Strain BR 10423 (Rhizobium sp.) isolated from nodules of Mimosa pudica.</title>
        <authorList>
            <person name="Barauna A.C."/>
            <person name="Zilli J.E."/>
            <person name="Simoes-Araujo J.L."/>
            <person name="Reis V.M."/>
            <person name="James E.K."/>
            <person name="Reis F.B.Jr."/>
            <person name="Rouws L.F."/>
            <person name="Passos S.R."/>
            <person name="Gois S.R."/>
        </authorList>
    </citation>
    <scope>NUCLEOTIDE SEQUENCE [LARGE SCALE GENOMIC DNA]</scope>
    <source>
        <strain evidence="2 3">BR10423</strain>
    </source>
</reference>
<sequence>MLASMVNGTNTSSFWQGGVCGAAGSLLFNAWIVPFLTLAFDKVGAGPEEVADAVFRWIEQYIDLGISSGGNLWSAPDPDFLRLVYYALQVAFPATAILIGLQIRRLVVRFWPQGP</sequence>
<keyword evidence="1" id="KW-0812">Transmembrane</keyword>